<protein>
    <submittedName>
        <fullName evidence="4">Glycosyltransferase family 4 protein</fullName>
        <ecNumber evidence="4">2.4.-.-</ecNumber>
    </submittedName>
</protein>
<evidence type="ECO:0000256" key="2">
    <source>
        <dbReference type="ARBA" id="ARBA00022679"/>
    </source>
</evidence>
<dbReference type="GO" id="GO:0016757">
    <property type="term" value="F:glycosyltransferase activity"/>
    <property type="evidence" value="ECO:0007669"/>
    <property type="project" value="UniProtKB-KW"/>
</dbReference>
<evidence type="ECO:0000259" key="3">
    <source>
        <dbReference type="Pfam" id="PF13439"/>
    </source>
</evidence>
<dbReference type="PANTHER" id="PTHR12526">
    <property type="entry name" value="GLYCOSYLTRANSFERASE"/>
    <property type="match status" value="1"/>
</dbReference>
<dbReference type="Gene3D" id="3.40.50.2000">
    <property type="entry name" value="Glycogen Phosphorylase B"/>
    <property type="match status" value="2"/>
</dbReference>
<dbReference type="Pfam" id="PF13692">
    <property type="entry name" value="Glyco_trans_1_4"/>
    <property type="match status" value="1"/>
</dbReference>
<name>A0ABV4GXR2_9ACTN</name>
<comment type="caution">
    <text evidence="4">The sequence shown here is derived from an EMBL/GenBank/DDBJ whole genome shotgun (WGS) entry which is preliminary data.</text>
</comment>
<dbReference type="Pfam" id="PF13439">
    <property type="entry name" value="Glyco_transf_4"/>
    <property type="match status" value="1"/>
</dbReference>
<keyword evidence="1 4" id="KW-0328">Glycosyltransferase</keyword>
<organism evidence="4 5">
    <name type="scientific">Kineococcus halophytocola</name>
    <dbReference type="NCBI Taxonomy" id="3234027"/>
    <lineage>
        <taxon>Bacteria</taxon>
        <taxon>Bacillati</taxon>
        <taxon>Actinomycetota</taxon>
        <taxon>Actinomycetes</taxon>
        <taxon>Kineosporiales</taxon>
        <taxon>Kineosporiaceae</taxon>
        <taxon>Kineococcus</taxon>
    </lineage>
</organism>
<keyword evidence="5" id="KW-1185">Reference proteome</keyword>
<dbReference type="CDD" id="cd03801">
    <property type="entry name" value="GT4_PimA-like"/>
    <property type="match status" value="1"/>
</dbReference>
<feature type="domain" description="Glycosyltransferase subfamily 4-like N-terminal" evidence="3">
    <location>
        <begin position="14"/>
        <end position="164"/>
    </location>
</feature>
<dbReference type="InterPro" id="IPR028098">
    <property type="entry name" value="Glyco_trans_4-like_N"/>
</dbReference>
<accession>A0ABV4GXR2</accession>
<dbReference type="PANTHER" id="PTHR12526:SF634">
    <property type="entry name" value="BLL3361 PROTEIN"/>
    <property type="match status" value="1"/>
</dbReference>
<dbReference type="RefSeq" id="WP_370440359.1">
    <property type="nucleotide sequence ID" value="NZ_JBGFTU010000004.1"/>
</dbReference>
<dbReference type="Proteomes" id="UP001565927">
    <property type="component" value="Unassembled WGS sequence"/>
</dbReference>
<dbReference type="EMBL" id="JBGFTU010000004">
    <property type="protein sequence ID" value="MEZ0164117.1"/>
    <property type="molecule type" value="Genomic_DNA"/>
</dbReference>
<gene>
    <name evidence="4" type="ORF">AB2L27_04960</name>
</gene>
<dbReference type="EC" id="2.4.-.-" evidence="4"/>
<reference evidence="4 5" key="1">
    <citation type="submission" date="2024-07" db="EMBL/GenBank/DDBJ databases">
        <authorList>
            <person name="Thanompreechachai J."/>
            <person name="Duangmal K."/>
        </authorList>
    </citation>
    <scope>NUCLEOTIDE SEQUENCE [LARGE SCALE GENOMIC DNA]</scope>
    <source>
        <strain evidence="4 5">LSe6-4</strain>
    </source>
</reference>
<sequence>MRIVTQSNALHPLGGVELCTVQWTQGLSARGHTFAVAHTADGAQRADFTAAGASLHGSAHFSFDPRTAPRDLWRMAPSVRWAAGQDPDVVWLQRFEHSVWGHAVAAAARRPLVVHLHQAPESGHVRLLGRGVPVFVATSEFMRRRWASAGLPPERIRTVRNAVPAHEYPVGGEAERRAARAALGLPPGAFTALHYGRLWPPKGTGVVLEAWRRLGLGAEGHLLLVGQVDDPQVAAEIARGQQEGWCTWLPGRADVVPLLHACDVVLFPTLLPEAFGRVALEALLTARPVLASAVGAVPEVLRGSPAGRLLPPGDVEALVEALRTTATSAAPARLAREAADWARREFSYERHLEEVEDALRGAARAGRGRAPAPAGTLSPV</sequence>
<keyword evidence="2 4" id="KW-0808">Transferase</keyword>
<evidence type="ECO:0000313" key="4">
    <source>
        <dbReference type="EMBL" id="MEZ0164117.1"/>
    </source>
</evidence>
<evidence type="ECO:0000256" key="1">
    <source>
        <dbReference type="ARBA" id="ARBA00022676"/>
    </source>
</evidence>
<evidence type="ECO:0000313" key="5">
    <source>
        <dbReference type="Proteomes" id="UP001565927"/>
    </source>
</evidence>
<dbReference type="SUPFAM" id="SSF53756">
    <property type="entry name" value="UDP-Glycosyltransferase/glycogen phosphorylase"/>
    <property type="match status" value="1"/>
</dbReference>
<proteinExistence type="predicted"/>